<feature type="active site" evidence="8">
    <location>
        <position position="209"/>
    </location>
</feature>
<keyword evidence="8" id="KW-0594">Phospholipid biosynthesis</keyword>
<gene>
    <name evidence="8" type="primary">SCS3</name>
    <name evidence="8" type="synonym">FIT2B</name>
    <name evidence="11" type="ORF">LTR84_007258</name>
</gene>
<feature type="transmembrane region" description="Helical" evidence="10">
    <location>
        <begin position="95"/>
        <end position="115"/>
    </location>
</feature>
<evidence type="ECO:0000313" key="12">
    <source>
        <dbReference type="Proteomes" id="UP001358417"/>
    </source>
</evidence>
<keyword evidence="6" id="KW-0443">Lipid metabolism</keyword>
<evidence type="ECO:0000256" key="5">
    <source>
        <dbReference type="ARBA" id="ARBA00022989"/>
    </source>
</evidence>
<dbReference type="EC" id="3.6.1.-" evidence="8"/>
<evidence type="ECO:0000256" key="2">
    <source>
        <dbReference type="ARBA" id="ARBA00022692"/>
    </source>
</evidence>
<evidence type="ECO:0000256" key="9">
    <source>
        <dbReference type="SAM" id="MobiDB-lite"/>
    </source>
</evidence>
<comment type="subcellular location">
    <subcellularLocation>
        <location evidence="1 8">Endoplasmic reticulum membrane</location>
        <topology evidence="1 8">Multi-pass membrane protein</topology>
    </subcellularLocation>
</comment>
<evidence type="ECO:0000313" key="11">
    <source>
        <dbReference type="EMBL" id="KAK5046904.1"/>
    </source>
</evidence>
<feature type="active site" evidence="8">
    <location>
        <position position="294"/>
    </location>
</feature>
<organism evidence="11 12">
    <name type="scientific">Exophiala bonariae</name>
    <dbReference type="NCBI Taxonomy" id="1690606"/>
    <lineage>
        <taxon>Eukaryota</taxon>
        <taxon>Fungi</taxon>
        <taxon>Dikarya</taxon>
        <taxon>Ascomycota</taxon>
        <taxon>Pezizomycotina</taxon>
        <taxon>Eurotiomycetes</taxon>
        <taxon>Chaetothyriomycetidae</taxon>
        <taxon>Chaetothyriales</taxon>
        <taxon>Herpotrichiellaceae</taxon>
        <taxon>Exophiala</taxon>
    </lineage>
</organism>
<comment type="catalytic activity">
    <reaction evidence="8">
        <text>an acyl-CoA + H2O = an acyl-4'-phosphopantetheine + adenosine 3',5'-bisphosphate + 2 H(+)</text>
        <dbReference type="Rhea" id="RHEA:50044"/>
        <dbReference type="ChEBI" id="CHEBI:15377"/>
        <dbReference type="ChEBI" id="CHEBI:15378"/>
        <dbReference type="ChEBI" id="CHEBI:58342"/>
        <dbReference type="ChEBI" id="CHEBI:58343"/>
        <dbReference type="ChEBI" id="CHEBI:132023"/>
    </reaction>
</comment>
<comment type="similarity">
    <text evidence="8">Belongs to the FIT family. Fungal FIT2B/SCS3 subfamily.</text>
</comment>
<keyword evidence="12" id="KW-1185">Reference proteome</keyword>
<evidence type="ECO:0000256" key="8">
    <source>
        <dbReference type="HAMAP-Rule" id="MF_03231"/>
    </source>
</evidence>
<feature type="transmembrane region" description="Helical" evidence="10">
    <location>
        <begin position="135"/>
        <end position="152"/>
    </location>
</feature>
<evidence type="ECO:0000256" key="4">
    <source>
        <dbReference type="ARBA" id="ARBA00022824"/>
    </source>
</evidence>
<protein>
    <recommendedName>
        <fullName evidence="8">Acyl-coenzyme A diphosphatase SCS3</fullName>
        <ecNumber evidence="8">3.6.1.-</ecNumber>
    </recommendedName>
    <alternativeName>
        <fullName evidence="8">FIT family protein SCS3</fullName>
    </alternativeName>
</protein>
<comment type="caution">
    <text evidence="11">The sequence shown here is derived from an EMBL/GenBank/DDBJ whole genome shotgun (WGS) entry which is preliminary data.</text>
</comment>
<comment type="catalytic activity">
    <reaction evidence="8">
        <text>(5Z,8Z,11Z,14Z)-eicosatetraenoyl-CoA + H2O = S-(5Z,8Z,11Z,14Z-eicosatetraenoyl)-4'-phosphopantetheine + adenosine 3',5'-bisphosphate + 2 H(+)</text>
        <dbReference type="Rhea" id="RHEA:65568"/>
        <dbReference type="ChEBI" id="CHEBI:15377"/>
        <dbReference type="ChEBI" id="CHEBI:15378"/>
        <dbReference type="ChEBI" id="CHEBI:57368"/>
        <dbReference type="ChEBI" id="CHEBI:58343"/>
        <dbReference type="ChEBI" id="CHEBI:156554"/>
    </reaction>
</comment>
<evidence type="ECO:0000256" key="3">
    <source>
        <dbReference type="ARBA" id="ARBA00022801"/>
    </source>
</evidence>
<keyword evidence="5 8" id="KW-1133">Transmembrane helix</keyword>
<evidence type="ECO:0000256" key="10">
    <source>
        <dbReference type="SAM" id="Phobius"/>
    </source>
</evidence>
<keyword evidence="2 8" id="KW-0812">Transmembrane</keyword>
<dbReference type="EMBL" id="JAVRRD010000028">
    <property type="protein sequence ID" value="KAK5046904.1"/>
    <property type="molecule type" value="Genomic_DNA"/>
</dbReference>
<dbReference type="GO" id="GO:0140042">
    <property type="term" value="P:lipid droplet formation"/>
    <property type="evidence" value="ECO:0007669"/>
    <property type="project" value="UniProtKB-UniRule"/>
</dbReference>
<accession>A0AAV9MYW2</accession>
<keyword evidence="8" id="KW-1208">Phospholipid metabolism</keyword>
<comment type="catalytic activity">
    <reaction evidence="8">
        <text>hexadecanoyl-CoA + H2O = S-hexadecanoyl-4'-phosphopantetheine + adenosine 3',5'-bisphosphate + 2 H(+)</text>
        <dbReference type="Rhea" id="RHEA:50032"/>
        <dbReference type="ChEBI" id="CHEBI:15377"/>
        <dbReference type="ChEBI" id="CHEBI:15378"/>
        <dbReference type="ChEBI" id="CHEBI:57379"/>
        <dbReference type="ChEBI" id="CHEBI:58343"/>
        <dbReference type="ChEBI" id="CHEBI:132018"/>
    </reaction>
</comment>
<dbReference type="Pfam" id="PF10261">
    <property type="entry name" value="FIT"/>
    <property type="match status" value="1"/>
</dbReference>
<keyword evidence="7 8" id="KW-0472">Membrane</keyword>
<evidence type="ECO:0000256" key="7">
    <source>
        <dbReference type="ARBA" id="ARBA00023136"/>
    </source>
</evidence>
<sequence>MPATFRSGKSTPQSSPISATQSSHPELLKSSDTNMNQRRPSPYLLLLYPVILGLGSLYSLISPLAFPPPAAPLAPGLASELNTPSTNYFSGKKNIFNLYFVKIGWFWTTLAFSLLQFTTRPPSSNTQKHYVQATLRYAIITLSWYLTTQWFFGPALIDRSFQITGGHCEPQFYNEAGLKETLEIKMATSGPACKSAGGVWKGGYDISGHVFMLVLSSAFLLYELYIADRHSSHPSVSPKAAARLAQDLTEEERKAVGGWESGPVAKVRVWSRYFVYTVVALDLWMLMMTAIWFHTWLEKLSGLLLAGSTVWTTYFLGDIAAGWKAIVGGL</sequence>
<keyword evidence="3 8" id="KW-0378">Hydrolase</keyword>
<keyword evidence="8" id="KW-0444">Lipid biosynthesis</keyword>
<name>A0AAV9MYW2_9EURO</name>
<dbReference type="GO" id="GO:0008654">
    <property type="term" value="P:phospholipid biosynthetic process"/>
    <property type="evidence" value="ECO:0007669"/>
    <property type="project" value="UniProtKB-KW"/>
</dbReference>
<dbReference type="PANTHER" id="PTHR23129">
    <property type="entry name" value="ACYL-COENZYME A DIPHOSPHATASE FITM2"/>
    <property type="match status" value="1"/>
</dbReference>
<dbReference type="HAMAP" id="MF_03231">
    <property type="entry name" value="SCS3"/>
    <property type="match status" value="1"/>
</dbReference>
<dbReference type="GO" id="GO:0010945">
    <property type="term" value="F:coenzyme A diphosphatase activity"/>
    <property type="evidence" value="ECO:0007669"/>
    <property type="project" value="InterPro"/>
</dbReference>
<dbReference type="Proteomes" id="UP001358417">
    <property type="component" value="Unassembled WGS sequence"/>
</dbReference>
<evidence type="ECO:0000256" key="1">
    <source>
        <dbReference type="ARBA" id="ARBA00004477"/>
    </source>
</evidence>
<proteinExistence type="inferred from homology"/>
<feature type="transmembrane region" description="Helical" evidence="10">
    <location>
        <begin position="43"/>
        <end position="66"/>
    </location>
</feature>
<feature type="transmembrane region" description="Helical" evidence="10">
    <location>
        <begin position="273"/>
        <end position="294"/>
    </location>
</feature>
<feature type="transmembrane region" description="Helical" evidence="10">
    <location>
        <begin position="206"/>
        <end position="225"/>
    </location>
</feature>
<comment type="catalytic activity">
    <reaction evidence="8">
        <text>(9Z)-octadecenoyl-CoA + H2O = S-(9Z-octadecenoyl)-4'-phosphopantetheine + adenosine 3',5'-bisphosphate + 2 H(+)</text>
        <dbReference type="Rhea" id="RHEA:65564"/>
        <dbReference type="ChEBI" id="CHEBI:15377"/>
        <dbReference type="ChEBI" id="CHEBI:15378"/>
        <dbReference type="ChEBI" id="CHEBI:57387"/>
        <dbReference type="ChEBI" id="CHEBI:58343"/>
        <dbReference type="ChEBI" id="CHEBI:156553"/>
    </reaction>
</comment>
<dbReference type="PANTHER" id="PTHR23129:SF0">
    <property type="entry name" value="ACYL-COENZYME A DIPHOSPHATASE FITM2"/>
    <property type="match status" value="1"/>
</dbReference>
<reference evidence="11 12" key="1">
    <citation type="submission" date="2023-08" db="EMBL/GenBank/DDBJ databases">
        <title>Black Yeasts Isolated from many extreme environments.</title>
        <authorList>
            <person name="Coleine C."/>
            <person name="Stajich J.E."/>
            <person name="Selbmann L."/>
        </authorList>
    </citation>
    <scope>NUCLEOTIDE SEQUENCE [LARGE SCALE GENOMIC DNA]</scope>
    <source>
        <strain evidence="11 12">CCFEE 5792</strain>
    </source>
</reference>
<evidence type="ECO:0000256" key="6">
    <source>
        <dbReference type="ARBA" id="ARBA00023098"/>
    </source>
</evidence>
<feature type="compositionally biased region" description="Polar residues" evidence="9">
    <location>
        <begin position="7"/>
        <end position="35"/>
    </location>
</feature>
<keyword evidence="4 8" id="KW-0256">Endoplasmic reticulum</keyword>
<dbReference type="InterPro" id="IPR046400">
    <property type="entry name" value="SCS3"/>
</dbReference>
<dbReference type="AlphaFoldDB" id="A0AAV9MYW2"/>
<comment type="function">
    <text evidence="8">Fatty acyl-coenzyme A (CoA) diphosphatase that hydrolyzes fatty acyl-CoA to yield acyl-4'-phosphopantetheine and adenosine 3',5'-bisphosphate. Preferentially hydrolyzes unsaturated long-chain acyl-CoA substrates in the endoplasmic reticulum (ER) lumen. This catalytic activity is required for maintaining ER structure and for lipid droplets (LDs) biogenesis, which are lipid storage organelles involved in maintaining lipid and energy homeostasis. May directly bind to diacylglycerol (DAGs) and triacylglycerol, which is also important for LD biogenesis. May support directional budding of nacent LDs from the ER into the cytosol by reducing DAG levels at sites of LD formation. May play a role in the regulation of cell morphology and cytoskeletal organization. Involved in phospholipid biosynthesis.</text>
</comment>
<dbReference type="InterPro" id="IPR019388">
    <property type="entry name" value="FIT"/>
</dbReference>
<dbReference type="GO" id="GO:0005789">
    <property type="term" value="C:endoplasmic reticulum membrane"/>
    <property type="evidence" value="ECO:0007669"/>
    <property type="project" value="UniProtKB-SubCell"/>
</dbReference>
<feature type="region of interest" description="Disordered" evidence="9">
    <location>
        <begin position="1"/>
        <end position="35"/>
    </location>
</feature>